<dbReference type="Proteomes" id="UP000245048">
    <property type="component" value="Unassembled WGS sequence"/>
</dbReference>
<dbReference type="RefSeq" id="WP_109518618.1">
    <property type="nucleotide sequence ID" value="NZ_PDOA01000018.1"/>
</dbReference>
<gene>
    <name evidence="1" type="ORF">CR165_19450</name>
</gene>
<organism evidence="1 2">
    <name type="scientific">Teichococcus aestuarii</name>
    <dbReference type="NCBI Taxonomy" id="568898"/>
    <lineage>
        <taxon>Bacteria</taxon>
        <taxon>Pseudomonadati</taxon>
        <taxon>Pseudomonadota</taxon>
        <taxon>Alphaproteobacteria</taxon>
        <taxon>Acetobacterales</taxon>
        <taxon>Roseomonadaceae</taxon>
        <taxon>Roseomonas</taxon>
    </lineage>
</organism>
<sequence length="93" mass="9629">MEINEALDSCVASLMAPSERLLAVAMRLSGDVSATTPAAIRTTRTALAGPLAGLPLPAGTDTRNRTVLANARAVLSETLGQIGRPRKTDVTKS</sequence>
<comment type="caution">
    <text evidence="1">The sequence shown here is derived from an EMBL/GenBank/DDBJ whole genome shotgun (WGS) entry which is preliminary data.</text>
</comment>
<protein>
    <submittedName>
        <fullName evidence="1">Uncharacterized protein</fullName>
    </submittedName>
</protein>
<proteinExistence type="predicted"/>
<reference evidence="2" key="1">
    <citation type="submission" date="2017-10" db="EMBL/GenBank/DDBJ databases">
        <authorList>
            <person name="Toshchakov S.V."/>
            <person name="Goeva M.A."/>
        </authorList>
    </citation>
    <scope>NUCLEOTIDE SEQUENCE [LARGE SCALE GENOMIC DNA]</scope>
    <source>
        <strain evidence="2">JR1/69-1-13</strain>
    </source>
</reference>
<dbReference type="AlphaFoldDB" id="A0A2U1UZR2"/>
<name>A0A2U1UZR2_9PROT</name>
<evidence type="ECO:0000313" key="1">
    <source>
        <dbReference type="EMBL" id="PWC27134.1"/>
    </source>
</evidence>
<evidence type="ECO:0000313" key="2">
    <source>
        <dbReference type="Proteomes" id="UP000245048"/>
    </source>
</evidence>
<keyword evidence="2" id="KW-1185">Reference proteome</keyword>
<accession>A0A2U1UZR2</accession>
<dbReference type="EMBL" id="PDOA01000018">
    <property type="protein sequence ID" value="PWC27134.1"/>
    <property type="molecule type" value="Genomic_DNA"/>
</dbReference>